<feature type="non-terminal residue" evidence="4">
    <location>
        <position position="145"/>
    </location>
</feature>
<name>X0WFP8_9ZZZZ</name>
<proteinExistence type="predicted"/>
<dbReference type="PANTHER" id="PTHR11680">
    <property type="entry name" value="SERINE HYDROXYMETHYLTRANSFERASE"/>
    <property type="match status" value="1"/>
</dbReference>
<sequence>MAEYWDTYLGASLADVDSAIGRIVDLEEERQARRIILIPSESIAPAPVREALGSVFNNIYAEGYPPLRMTRDDEALLLDLGHQLAYYRRYADRRFYKGADYVHFVETLAQRRCAACFANERVAAQNIYINVQPLSGAAANLAVYD</sequence>
<dbReference type="InterPro" id="IPR015424">
    <property type="entry name" value="PyrdxlP-dep_Trfase"/>
</dbReference>
<dbReference type="GO" id="GO:0005739">
    <property type="term" value="C:mitochondrion"/>
    <property type="evidence" value="ECO:0007669"/>
    <property type="project" value="TreeGrafter"/>
</dbReference>
<dbReference type="Pfam" id="PF00464">
    <property type="entry name" value="SHMT"/>
    <property type="match status" value="2"/>
</dbReference>
<organism evidence="4">
    <name type="scientific">marine sediment metagenome</name>
    <dbReference type="NCBI Taxonomy" id="412755"/>
    <lineage>
        <taxon>unclassified sequences</taxon>
        <taxon>metagenomes</taxon>
        <taxon>ecological metagenomes</taxon>
    </lineage>
</organism>
<dbReference type="AlphaFoldDB" id="X0WFP8"/>
<feature type="domain" description="Serine hydroxymethyltransferase-like" evidence="3">
    <location>
        <begin position="86"/>
        <end position="144"/>
    </location>
</feature>
<accession>X0WFP8</accession>
<evidence type="ECO:0000256" key="2">
    <source>
        <dbReference type="ARBA" id="ARBA00022898"/>
    </source>
</evidence>
<comment type="caution">
    <text evidence="4">The sequence shown here is derived from an EMBL/GenBank/DDBJ whole genome shotgun (WGS) entry which is preliminary data.</text>
</comment>
<dbReference type="SUPFAM" id="SSF53383">
    <property type="entry name" value="PLP-dependent transferases"/>
    <property type="match status" value="2"/>
</dbReference>
<dbReference type="GO" id="GO:0030170">
    <property type="term" value="F:pyridoxal phosphate binding"/>
    <property type="evidence" value="ECO:0007669"/>
    <property type="project" value="TreeGrafter"/>
</dbReference>
<dbReference type="GO" id="GO:0004372">
    <property type="term" value="F:glycine hydroxymethyltransferase activity"/>
    <property type="evidence" value="ECO:0007669"/>
    <property type="project" value="TreeGrafter"/>
</dbReference>
<dbReference type="Gene3D" id="3.90.1150.10">
    <property type="entry name" value="Aspartate Aminotransferase, domain 1"/>
    <property type="match status" value="1"/>
</dbReference>
<dbReference type="GO" id="GO:0019264">
    <property type="term" value="P:glycine biosynthetic process from serine"/>
    <property type="evidence" value="ECO:0007669"/>
    <property type="project" value="TreeGrafter"/>
</dbReference>
<dbReference type="GO" id="GO:0046653">
    <property type="term" value="P:tetrahydrofolate metabolic process"/>
    <property type="evidence" value="ECO:0007669"/>
    <property type="project" value="TreeGrafter"/>
</dbReference>
<dbReference type="InterPro" id="IPR015422">
    <property type="entry name" value="PyrdxlP-dep_Trfase_small"/>
</dbReference>
<comment type="cofactor">
    <cofactor evidence="1">
        <name>pyridoxal 5'-phosphate</name>
        <dbReference type="ChEBI" id="CHEBI:597326"/>
    </cofactor>
</comment>
<dbReference type="PANTHER" id="PTHR11680:SF35">
    <property type="entry name" value="SERINE HYDROXYMETHYLTRANSFERASE 1"/>
    <property type="match status" value="1"/>
</dbReference>
<evidence type="ECO:0000256" key="1">
    <source>
        <dbReference type="ARBA" id="ARBA00001933"/>
    </source>
</evidence>
<feature type="domain" description="Serine hydroxymethyltransferase-like" evidence="3">
    <location>
        <begin position="13"/>
        <end position="68"/>
    </location>
</feature>
<dbReference type="EMBL" id="BARS01030453">
    <property type="protein sequence ID" value="GAG21997.1"/>
    <property type="molecule type" value="Genomic_DNA"/>
</dbReference>
<evidence type="ECO:0000259" key="3">
    <source>
        <dbReference type="Pfam" id="PF00464"/>
    </source>
</evidence>
<evidence type="ECO:0000313" key="4">
    <source>
        <dbReference type="EMBL" id="GAG21997.1"/>
    </source>
</evidence>
<reference evidence="4" key="1">
    <citation type="journal article" date="2014" name="Front. Microbiol.">
        <title>High frequency of phylogenetically diverse reductive dehalogenase-homologous genes in deep subseafloor sedimentary metagenomes.</title>
        <authorList>
            <person name="Kawai M."/>
            <person name="Futagami T."/>
            <person name="Toyoda A."/>
            <person name="Takaki Y."/>
            <person name="Nishi S."/>
            <person name="Hori S."/>
            <person name="Arai W."/>
            <person name="Tsubouchi T."/>
            <person name="Morono Y."/>
            <person name="Uchiyama I."/>
            <person name="Ito T."/>
            <person name="Fujiyama A."/>
            <person name="Inagaki F."/>
            <person name="Takami H."/>
        </authorList>
    </citation>
    <scope>NUCLEOTIDE SEQUENCE</scope>
    <source>
        <strain evidence="4">Expedition CK06-06</strain>
    </source>
</reference>
<protein>
    <recommendedName>
        <fullName evidence="3">Serine hydroxymethyltransferase-like domain-containing protein</fullName>
    </recommendedName>
</protein>
<dbReference type="InterPro" id="IPR015421">
    <property type="entry name" value="PyrdxlP-dep_Trfase_major"/>
</dbReference>
<dbReference type="Gene3D" id="3.40.640.10">
    <property type="entry name" value="Type I PLP-dependent aspartate aminotransferase-like (Major domain)"/>
    <property type="match status" value="2"/>
</dbReference>
<dbReference type="InterPro" id="IPR049943">
    <property type="entry name" value="Ser_HO-MeTrfase-like"/>
</dbReference>
<dbReference type="InterPro" id="IPR039429">
    <property type="entry name" value="SHMT-like_dom"/>
</dbReference>
<keyword evidence="2" id="KW-0663">Pyridoxal phosphate</keyword>
<gene>
    <name evidence="4" type="ORF">S01H1_47498</name>
</gene>